<dbReference type="Gene3D" id="2.30.42.10">
    <property type="match status" value="1"/>
</dbReference>
<evidence type="ECO:0000313" key="8">
    <source>
        <dbReference type="EMBL" id="CAB4788621.1"/>
    </source>
</evidence>
<feature type="compositionally biased region" description="Polar residues" evidence="4">
    <location>
        <begin position="8"/>
        <end position="18"/>
    </location>
</feature>
<reference evidence="8" key="1">
    <citation type="submission" date="2020-05" db="EMBL/GenBank/DDBJ databases">
        <authorList>
            <person name="Chiriac C."/>
            <person name="Salcher M."/>
            <person name="Ghai R."/>
            <person name="Kavagutti S V."/>
        </authorList>
    </citation>
    <scope>NUCLEOTIDE SEQUENCE</scope>
</reference>
<sequence length="492" mass="49922">MSADFDETISNSPTNFDPSETDGAPENDEGWTVEDDNSQGVDDTEQAPVFERDKWAPPIAAGSYNSGSYNSGSYNSGSYNSGSYNSESYNSGSYRATSENAASPPTDPVTPVPNNARSSAGRGRQFVAGIAIGALIGGAVGGGVAALVSRGDTQIIAQPNPVVTEVRNTSRLAIAQDIQSLIGRVEPAVVAIRTGAAVDEGLFTGRGPSSGGEGTGFVISSDGVIVTNSHVIEGASGRIEVVFNDGTVRKATVLGSSPELDLAVVQAANVSGLPIARLGSSDELVVGDDVVAIGNALALDGTLSVTRGIISAKGRTVSTSASTSLLNMLQTDAAINPGNSGGPLLNSRGEVIGINTAIADPGDSQNVGFAIAIDSARPIIDQLRAGKDIELAYLGIQSKTVTPAIAKDLNLVTQTGAVIVKVTPGTGAADAGLKVNDVIVAVGSNEVRRADDVGSAIRGQSPGATLKITVERDGARKVIEVRLGAVPLSEIG</sequence>
<dbReference type="PANTHER" id="PTHR22939">
    <property type="entry name" value="SERINE PROTEASE FAMILY S1C HTRA-RELATED"/>
    <property type="match status" value="1"/>
</dbReference>
<feature type="transmembrane region" description="Helical" evidence="5">
    <location>
        <begin position="126"/>
        <end position="148"/>
    </location>
</feature>
<evidence type="ECO:0000256" key="1">
    <source>
        <dbReference type="ARBA" id="ARBA00010541"/>
    </source>
</evidence>
<keyword evidence="5" id="KW-0472">Membrane</keyword>
<accession>A0A6J6WTT1</accession>
<feature type="region of interest" description="Disordered" evidence="4">
    <location>
        <begin position="90"/>
        <end position="120"/>
    </location>
</feature>
<dbReference type="SMART" id="SM00228">
    <property type="entry name" value="PDZ"/>
    <property type="match status" value="1"/>
</dbReference>
<name>A0A6J6WTT1_9ZZZZ</name>
<comment type="similarity">
    <text evidence="1">Belongs to the peptidase S1C family.</text>
</comment>
<dbReference type="EMBL" id="CAEZWM010000080">
    <property type="protein sequence ID" value="CAB4657372.1"/>
    <property type="molecule type" value="Genomic_DNA"/>
</dbReference>
<evidence type="ECO:0000313" key="7">
    <source>
        <dbReference type="EMBL" id="CAB4657372.1"/>
    </source>
</evidence>
<dbReference type="EMBL" id="CAEZZU010000211">
    <property type="protein sequence ID" value="CAB4788621.1"/>
    <property type="molecule type" value="Genomic_DNA"/>
</dbReference>
<dbReference type="SUPFAM" id="SSF50494">
    <property type="entry name" value="Trypsin-like serine proteases"/>
    <property type="match status" value="1"/>
</dbReference>
<feature type="region of interest" description="Disordered" evidence="4">
    <location>
        <begin position="1"/>
        <end position="70"/>
    </location>
</feature>
<organism evidence="8">
    <name type="scientific">freshwater metagenome</name>
    <dbReference type="NCBI Taxonomy" id="449393"/>
    <lineage>
        <taxon>unclassified sequences</taxon>
        <taxon>metagenomes</taxon>
        <taxon>ecological metagenomes</taxon>
    </lineage>
</organism>
<dbReference type="GO" id="GO:0004252">
    <property type="term" value="F:serine-type endopeptidase activity"/>
    <property type="evidence" value="ECO:0007669"/>
    <property type="project" value="InterPro"/>
</dbReference>
<dbReference type="InterPro" id="IPR036034">
    <property type="entry name" value="PDZ_sf"/>
</dbReference>
<dbReference type="Gene3D" id="2.40.10.120">
    <property type="match status" value="1"/>
</dbReference>
<keyword evidence="2" id="KW-0645">Protease</keyword>
<dbReference type="SUPFAM" id="SSF50156">
    <property type="entry name" value="PDZ domain-like"/>
    <property type="match status" value="1"/>
</dbReference>
<evidence type="ECO:0000256" key="3">
    <source>
        <dbReference type="ARBA" id="ARBA00022801"/>
    </source>
</evidence>
<feature type="domain" description="PDZ" evidence="6">
    <location>
        <begin position="379"/>
        <end position="472"/>
    </location>
</feature>
<dbReference type="Pfam" id="PF13180">
    <property type="entry name" value="PDZ_2"/>
    <property type="match status" value="1"/>
</dbReference>
<dbReference type="EMBL" id="CAFAAH010000202">
    <property type="protein sequence ID" value="CAB4805145.1"/>
    <property type="molecule type" value="Genomic_DNA"/>
</dbReference>
<dbReference type="InterPro" id="IPR009003">
    <property type="entry name" value="Peptidase_S1_PA"/>
</dbReference>
<evidence type="ECO:0000256" key="5">
    <source>
        <dbReference type="SAM" id="Phobius"/>
    </source>
</evidence>
<dbReference type="Pfam" id="PF01469">
    <property type="entry name" value="Pentapeptide_2"/>
    <property type="match status" value="1"/>
</dbReference>
<dbReference type="InterPro" id="IPR002989">
    <property type="entry name" value="Mycobac_pentapep"/>
</dbReference>
<dbReference type="PANTHER" id="PTHR22939:SF129">
    <property type="entry name" value="SERINE PROTEASE HTRA2, MITOCHONDRIAL"/>
    <property type="match status" value="1"/>
</dbReference>
<evidence type="ECO:0000256" key="4">
    <source>
        <dbReference type="SAM" id="MobiDB-lite"/>
    </source>
</evidence>
<dbReference type="PRINTS" id="PR00834">
    <property type="entry name" value="PROTEASES2C"/>
</dbReference>
<dbReference type="InterPro" id="IPR001478">
    <property type="entry name" value="PDZ"/>
</dbReference>
<keyword evidence="3" id="KW-0378">Hydrolase</keyword>
<keyword evidence="5" id="KW-0812">Transmembrane</keyword>
<dbReference type="Pfam" id="PF13365">
    <property type="entry name" value="Trypsin_2"/>
    <property type="match status" value="1"/>
</dbReference>
<dbReference type="PROSITE" id="PS50106">
    <property type="entry name" value="PDZ"/>
    <property type="match status" value="1"/>
</dbReference>
<dbReference type="InterPro" id="IPR001940">
    <property type="entry name" value="Peptidase_S1C"/>
</dbReference>
<proteinExistence type="inferred from homology"/>
<protein>
    <submittedName>
        <fullName evidence="8">Unannotated protein</fullName>
    </submittedName>
</protein>
<evidence type="ECO:0000259" key="6">
    <source>
        <dbReference type="PROSITE" id="PS50106"/>
    </source>
</evidence>
<evidence type="ECO:0000313" key="9">
    <source>
        <dbReference type="EMBL" id="CAB4805145.1"/>
    </source>
</evidence>
<evidence type="ECO:0000256" key="2">
    <source>
        <dbReference type="ARBA" id="ARBA00022670"/>
    </source>
</evidence>
<dbReference type="AlphaFoldDB" id="A0A6J6WTT1"/>
<dbReference type="GO" id="GO:0006508">
    <property type="term" value="P:proteolysis"/>
    <property type="evidence" value="ECO:0007669"/>
    <property type="project" value="UniProtKB-KW"/>
</dbReference>
<keyword evidence="5" id="KW-1133">Transmembrane helix</keyword>
<feature type="compositionally biased region" description="Acidic residues" evidence="4">
    <location>
        <begin position="19"/>
        <end position="45"/>
    </location>
</feature>
<gene>
    <name evidence="7" type="ORF">UFOPK2242_00758</name>
    <name evidence="8" type="ORF">UFOPK2925_01266</name>
    <name evidence="9" type="ORF">UFOPK2996_01285</name>
</gene>